<organism evidence="2 3">
    <name type="scientific">Fusibacter ferrireducens</name>
    <dbReference type="NCBI Taxonomy" id="2785058"/>
    <lineage>
        <taxon>Bacteria</taxon>
        <taxon>Bacillati</taxon>
        <taxon>Bacillota</taxon>
        <taxon>Clostridia</taxon>
        <taxon>Eubacteriales</taxon>
        <taxon>Eubacteriales Family XII. Incertae Sedis</taxon>
        <taxon>Fusibacter</taxon>
    </lineage>
</organism>
<dbReference type="Proteomes" id="UP000614200">
    <property type="component" value="Unassembled WGS sequence"/>
</dbReference>
<dbReference type="InterPro" id="IPR014867">
    <property type="entry name" value="Spore_coat_CotH_CotH2/3/7"/>
</dbReference>
<comment type="caution">
    <text evidence="2">The sequence shown here is derived from an EMBL/GenBank/DDBJ whole genome shotgun (WGS) entry which is preliminary data.</text>
</comment>
<keyword evidence="2" id="KW-0418">Kinase</keyword>
<proteinExistence type="predicted"/>
<reference evidence="2 3" key="1">
    <citation type="submission" date="2020-11" db="EMBL/GenBank/DDBJ databases">
        <title>Fusibacter basophilias sp. nov.</title>
        <authorList>
            <person name="Qiu D."/>
        </authorList>
    </citation>
    <scope>NUCLEOTIDE SEQUENCE [LARGE SCALE GENOMIC DNA]</scope>
    <source>
        <strain evidence="2 3">Q10-2</strain>
    </source>
</reference>
<evidence type="ECO:0000313" key="2">
    <source>
        <dbReference type="EMBL" id="MBF4694199.1"/>
    </source>
</evidence>
<gene>
    <name evidence="2" type="ORF">ISU02_13840</name>
</gene>
<accession>A0ABR9ZUQ5</accession>
<dbReference type="Gene3D" id="2.60.40.10">
    <property type="entry name" value="Immunoglobulins"/>
    <property type="match status" value="1"/>
</dbReference>
<keyword evidence="1" id="KW-0472">Membrane</keyword>
<keyword evidence="1" id="KW-1133">Transmembrane helix</keyword>
<sequence>MKRSININTILIAIIFILILFLGYSMYQAYLDVDERVETHYEYPYAEPVIESSIQIPIVDNESVYSNDKDGEVIDVYVTILQPDSDKYSTHDDLLAYKFAYDSVNKKPAAKAVFQIGDENGPKQGILSMSPKVANAILEPRGRSTSRSPYKSYKITLSDKAALWGGQKVLNLNYHPYDKSRVRNKLSFDFYEILPNVASLRTQFVRLHIKDNSKGTEGEFVDYGLFTHVEQVNKRYLSAHGLDREGQLYKANSFEFHRYFDTLKLKTDTDYDQEKFDERLEIRGSDDHSKLLNMLNDLNNNAIDIDEVIEKHFNRENYLTWLASNIIIGNNDTVSQNFFLYSPQAIENWYFIPWDCDGAWGWIDEHSLEDRNSLYSEWQFGIQNLWGSKLNNRFLRKKENVVQLDQKIDELIRFYNEDQINHFLSTYYPEVLKSQSKPEALMRMNSSPEAFAKAYNLIPSIPQKNYETYEASKQKPMPFFQNPVEMRDGEAYFSWGNSFDLQNDQLVYDLEVSTTPDMMNIVYSALGLNETEAFLKLEKGTYYMRTKVRDTSGNSMIAFDTYTDLEDVSYFGVLEVQVD</sequence>
<dbReference type="EMBL" id="JADKNH010000008">
    <property type="protein sequence ID" value="MBF4694199.1"/>
    <property type="molecule type" value="Genomic_DNA"/>
</dbReference>
<protein>
    <submittedName>
        <fullName evidence="2">CotH kinase family protein</fullName>
    </submittedName>
</protein>
<dbReference type="RefSeq" id="WP_194702436.1">
    <property type="nucleotide sequence ID" value="NZ_JADKNH010000008.1"/>
</dbReference>
<dbReference type="GO" id="GO:0016301">
    <property type="term" value="F:kinase activity"/>
    <property type="evidence" value="ECO:0007669"/>
    <property type="project" value="UniProtKB-KW"/>
</dbReference>
<keyword evidence="2" id="KW-0808">Transferase</keyword>
<keyword evidence="1" id="KW-0812">Transmembrane</keyword>
<dbReference type="PANTHER" id="PTHR40050:SF1">
    <property type="entry name" value="INNER SPORE COAT PROTEIN H"/>
    <property type="match status" value="1"/>
</dbReference>
<evidence type="ECO:0000256" key="1">
    <source>
        <dbReference type="SAM" id="Phobius"/>
    </source>
</evidence>
<evidence type="ECO:0000313" key="3">
    <source>
        <dbReference type="Proteomes" id="UP000614200"/>
    </source>
</evidence>
<dbReference type="Pfam" id="PF08757">
    <property type="entry name" value="CotH"/>
    <property type="match status" value="1"/>
</dbReference>
<name>A0ABR9ZUQ5_9FIRM</name>
<feature type="transmembrane region" description="Helical" evidence="1">
    <location>
        <begin position="7"/>
        <end position="27"/>
    </location>
</feature>
<dbReference type="PANTHER" id="PTHR40050">
    <property type="entry name" value="INNER SPORE COAT PROTEIN H"/>
    <property type="match status" value="1"/>
</dbReference>
<dbReference type="InterPro" id="IPR013783">
    <property type="entry name" value="Ig-like_fold"/>
</dbReference>
<keyword evidence="3" id="KW-1185">Reference proteome</keyword>